<keyword evidence="3" id="KW-1185">Reference proteome</keyword>
<accession>A0AAE0M7A9</accession>
<evidence type="ECO:0000256" key="1">
    <source>
        <dbReference type="SAM" id="MobiDB-lite"/>
    </source>
</evidence>
<reference evidence="2" key="1">
    <citation type="journal article" date="2023" name="Mol. Phylogenet. Evol.">
        <title>Genome-scale phylogeny and comparative genomics of the fungal order Sordariales.</title>
        <authorList>
            <person name="Hensen N."/>
            <person name="Bonometti L."/>
            <person name="Westerberg I."/>
            <person name="Brannstrom I.O."/>
            <person name="Guillou S."/>
            <person name="Cros-Aarteil S."/>
            <person name="Calhoun S."/>
            <person name="Haridas S."/>
            <person name="Kuo A."/>
            <person name="Mondo S."/>
            <person name="Pangilinan J."/>
            <person name="Riley R."/>
            <person name="LaButti K."/>
            <person name="Andreopoulos B."/>
            <person name="Lipzen A."/>
            <person name="Chen C."/>
            <person name="Yan M."/>
            <person name="Daum C."/>
            <person name="Ng V."/>
            <person name="Clum A."/>
            <person name="Steindorff A."/>
            <person name="Ohm R.A."/>
            <person name="Martin F."/>
            <person name="Silar P."/>
            <person name="Natvig D.O."/>
            <person name="Lalanne C."/>
            <person name="Gautier V."/>
            <person name="Ament-Velasquez S.L."/>
            <person name="Kruys A."/>
            <person name="Hutchinson M.I."/>
            <person name="Powell A.J."/>
            <person name="Barry K."/>
            <person name="Miller A.N."/>
            <person name="Grigoriev I.V."/>
            <person name="Debuchy R."/>
            <person name="Gladieux P."/>
            <person name="Hiltunen Thoren M."/>
            <person name="Johannesson H."/>
        </authorList>
    </citation>
    <scope>NUCLEOTIDE SEQUENCE</scope>
    <source>
        <strain evidence="2">SMH4131-1</strain>
    </source>
</reference>
<comment type="caution">
    <text evidence="2">The sequence shown here is derived from an EMBL/GenBank/DDBJ whole genome shotgun (WGS) entry which is preliminary data.</text>
</comment>
<evidence type="ECO:0000313" key="2">
    <source>
        <dbReference type="EMBL" id="KAK3320584.1"/>
    </source>
</evidence>
<proteinExistence type="predicted"/>
<reference evidence="2" key="2">
    <citation type="submission" date="2023-06" db="EMBL/GenBank/DDBJ databases">
        <authorList>
            <consortium name="Lawrence Berkeley National Laboratory"/>
            <person name="Haridas S."/>
            <person name="Hensen N."/>
            <person name="Bonometti L."/>
            <person name="Westerberg I."/>
            <person name="Brannstrom I.O."/>
            <person name="Guillou S."/>
            <person name="Cros-Aarteil S."/>
            <person name="Calhoun S."/>
            <person name="Kuo A."/>
            <person name="Mondo S."/>
            <person name="Pangilinan J."/>
            <person name="Riley R."/>
            <person name="Labutti K."/>
            <person name="Andreopoulos B."/>
            <person name="Lipzen A."/>
            <person name="Chen C."/>
            <person name="Yanf M."/>
            <person name="Daum C."/>
            <person name="Ng V."/>
            <person name="Clum A."/>
            <person name="Steindorff A."/>
            <person name="Ohm R."/>
            <person name="Martin F."/>
            <person name="Silar P."/>
            <person name="Natvig D."/>
            <person name="Lalanne C."/>
            <person name="Gautier V."/>
            <person name="Ament-Velasquez S.L."/>
            <person name="Kruys A."/>
            <person name="Hutchinson M.I."/>
            <person name="Powell A.J."/>
            <person name="Barry K."/>
            <person name="Miller A.N."/>
            <person name="Grigoriev I.V."/>
            <person name="Debuchy R."/>
            <person name="Gladieux P."/>
            <person name="Thoren M.H."/>
            <person name="Johannesson H."/>
        </authorList>
    </citation>
    <scope>NUCLEOTIDE SEQUENCE</scope>
    <source>
        <strain evidence="2">SMH4131-1</strain>
    </source>
</reference>
<feature type="compositionally biased region" description="Polar residues" evidence="1">
    <location>
        <begin position="1"/>
        <end position="23"/>
    </location>
</feature>
<dbReference type="AlphaFoldDB" id="A0AAE0M7A9"/>
<protein>
    <submittedName>
        <fullName evidence="2">Uncharacterized protein</fullName>
    </submittedName>
</protein>
<feature type="region of interest" description="Disordered" evidence="1">
    <location>
        <begin position="1"/>
        <end position="65"/>
    </location>
</feature>
<organism evidence="2 3">
    <name type="scientific">Cercophora scortea</name>
    <dbReference type="NCBI Taxonomy" id="314031"/>
    <lineage>
        <taxon>Eukaryota</taxon>
        <taxon>Fungi</taxon>
        <taxon>Dikarya</taxon>
        <taxon>Ascomycota</taxon>
        <taxon>Pezizomycotina</taxon>
        <taxon>Sordariomycetes</taxon>
        <taxon>Sordariomycetidae</taxon>
        <taxon>Sordariales</taxon>
        <taxon>Lasiosphaeriaceae</taxon>
        <taxon>Cercophora</taxon>
    </lineage>
</organism>
<dbReference type="EMBL" id="JAUEPO010000005">
    <property type="protein sequence ID" value="KAK3320584.1"/>
    <property type="molecule type" value="Genomic_DNA"/>
</dbReference>
<evidence type="ECO:0000313" key="3">
    <source>
        <dbReference type="Proteomes" id="UP001286456"/>
    </source>
</evidence>
<sequence>MPSRLSNTPSSGRNTTTKSTNLSPRPGPPETSRQRHPSHRDTNQQEIIHPEGPFATIRRPETSQPATECIRRLTLLAVHDYYTKHFLHAPNPSQAETEAPIASFTALVRASDPDADVRGALNLAAEYRAFVHSHPSGLGVLVCLPAGLRSELELGFGETASRSTVHERLLEWLRIWDCDGEVSALAERAEMHAATAMAIVHHATEVWFGKLGR</sequence>
<dbReference type="Proteomes" id="UP001286456">
    <property type="component" value="Unassembled WGS sequence"/>
</dbReference>
<name>A0AAE0M7A9_9PEZI</name>
<gene>
    <name evidence="2" type="ORF">B0T19DRAFT_243499</name>
</gene>